<feature type="transmembrane region" description="Helical" evidence="1">
    <location>
        <begin position="150"/>
        <end position="170"/>
    </location>
</feature>
<accession>I4AMM6</accession>
<dbReference type="PANTHER" id="PTHR22911">
    <property type="entry name" value="ACYL-MALONYL CONDENSING ENZYME-RELATED"/>
    <property type="match status" value="1"/>
</dbReference>
<keyword evidence="4" id="KW-1185">Reference proteome</keyword>
<dbReference type="InterPro" id="IPR037185">
    <property type="entry name" value="EmrE-like"/>
</dbReference>
<dbReference type="AlphaFoldDB" id="I4AMM6"/>
<dbReference type="SUPFAM" id="SSF103481">
    <property type="entry name" value="Multidrug resistance efflux transporter EmrE"/>
    <property type="match status" value="2"/>
</dbReference>
<dbReference type="Pfam" id="PF00892">
    <property type="entry name" value="EamA"/>
    <property type="match status" value="2"/>
</dbReference>
<feature type="domain" description="EamA" evidence="2">
    <location>
        <begin position="152"/>
        <end position="311"/>
    </location>
</feature>
<dbReference type="RefSeq" id="WP_014798645.1">
    <property type="nucleotide sequence ID" value="NC_018018.1"/>
</dbReference>
<feature type="transmembrane region" description="Helical" evidence="1">
    <location>
        <begin position="71"/>
        <end position="88"/>
    </location>
</feature>
<feature type="transmembrane region" description="Helical" evidence="1">
    <location>
        <begin position="44"/>
        <end position="59"/>
    </location>
</feature>
<keyword evidence="1" id="KW-0472">Membrane</keyword>
<proteinExistence type="predicted"/>
<evidence type="ECO:0000313" key="3">
    <source>
        <dbReference type="EMBL" id="AFM05211.1"/>
    </source>
</evidence>
<feature type="domain" description="EamA" evidence="2">
    <location>
        <begin position="22"/>
        <end position="142"/>
    </location>
</feature>
<organism evidence="3 4">
    <name type="scientific">Bernardetia litoralis (strain ATCC 23117 / DSM 6794 / NBRC 15988 / NCIMB 1366 / Fx l1 / Sio-4)</name>
    <name type="common">Flexibacter litoralis</name>
    <dbReference type="NCBI Taxonomy" id="880071"/>
    <lineage>
        <taxon>Bacteria</taxon>
        <taxon>Pseudomonadati</taxon>
        <taxon>Bacteroidota</taxon>
        <taxon>Cytophagia</taxon>
        <taxon>Cytophagales</taxon>
        <taxon>Bernardetiaceae</taxon>
        <taxon>Bernardetia</taxon>
    </lineage>
</organism>
<dbReference type="PANTHER" id="PTHR22911:SF79">
    <property type="entry name" value="MOBA-LIKE NTP TRANSFERASE DOMAIN-CONTAINING PROTEIN"/>
    <property type="match status" value="1"/>
</dbReference>
<dbReference type="InterPro" id="IPR000620">
    <property type="entry name" value="EamA_dom"/>
</dbReference>
<dbReference type="EMBL" id="CP003345">
    <property type="protein sequence ID" value="AFM05211.1"/>
    <property type="molecule type" value="Genomic_DNA"/>
</dbReference>
<dbReference type="GO" id="GO:0016020">
    <property type="term" value="C:membrane"/>
    <property type="evidence" value="ECO:0007669"/>
    <property type="project" value="InterPro"/>
</dbReference>
<protein>
    <submittedName>
        <fullName evidence="3">EamA-like transporter family</fullName>
    </submittedName>
</protein>
<reference evidence="4" key="1">
    <citation type="submission" date="2012-06" db="EMBL/GenBank/DDBJ databases">
        <title>The complete genome of Flexibacter litoralis DSM 6794.</title>
        <authorList>
            <person name="Lucas S."/>
            <person name="Copeland A."/>
            <person name="Lapidus A."/>
            <person name="Glavina del Rio T."/>
            <person name="Dalin E."/>
            <person name="Tice H."/>
            <person name="Bruce D."/>
            <person name="Goodwin L."/>
            <person name="Pitluck S."/>
            <person name="Peters L."/>
            <person name="Ovchinnikova G."/>
            <person name="Lu M."/>
            <person name="Kyrpides N."/>
            <person name="Mavromatis K."/>
            <person name="Ivanova N."/>
            <person name="Brettin T."/>
            <person name="Detter J.C."/>
            <person name="Han C."/>
            <person name="Larimer F."/>
            <person name="Land M."/>
            <person name="Hauser L."/>
            <person name="Markowitz V."/>
            <person name="Cheng J.-F."/>
            <person name="Hugenholtz P."/>
            <person name="Woyke T."/>
            <person name="Wu D."/>
            <person name="Spring S."/>
            <person name="Lang E."/>
            <person name="Kopitz M."/>
            <person name="Brambilla E."/>
            <person name="Klenk H.-P."/>
            <person name="Eisen J.A."/>
        </authorList>
    </citation>
    <scope>NUCLEOTIDE SEQUENCE [LARGE SCALE GENOMIC DNA]</scope>
    <source>
        <strain evidence="4">ATCC 23117 / DSM 6794 / NBRC 15988 / NCIMB 1366 / Sio-4</strain>
    </source>
</reference>
<keyword evidence="1" id="KW-1133">Transmembrane helix</keyword>
<dbReference type="Proteomes" id="UP000006054">
    <property type="component" value="Chromosome"/>
</dbReference>
<name>I4AMM6_BERLS</name>
<sequence length="331" mass="37027">MTKLDSTASPASVLDYFKLHFIVIIWGFTAILGKWMTIPAVETVLYRTLIAAFILAFMVKRKEWKLPKKIILQLLMTGVIVGAHWITFFAAAKVANVSICLVGLSTASLWTAFIEPLFNKRKIKLYEVGLGLVIILGLYVILQTDLSSDMVLGLILGIIAAILAALFSTINGKFTHVAESYTITVLEMSGAAFGIILFLPFYSAYFTNGAGIDMVLKNNVYFNDTLFLDFVNLLHLNTDFVLLFVLAVICTVYAYSVSVELLRRLSVFMTNLTINLEPVYGIVLAAFFFDEHEKMDANFYLGASIILLSVLSYPIFNYVNKKIKMKKQKLV</sequence>
<dbReference type="STRING" id="880071.Fleli_2858"/>
<feature type="transmembrane region" description="Helical" evidence="1">
    <location>
        <begin position="125"/>
        <end position="144"/>
    </location>
</feature>
<dbReference type="KEGG" id="fli:Fleli_2858"/>
<evidence type="ECO:0000256" key="1">
    <source>
        <dbReference type="SAM" id="Phobius"/>
    </source>
</evidence>
<evidence type="ECO:0000259" key="2">
    <source>
        <dbReference type="Pfam" id="PF00892"/>
    </source>
</evidence>
<feature type="transmembrane region" description="Helical" evidence="1">
    <location>
        <begin position="94"/>
        <end position="113"/>
    </location>
</feature>
<feature type="transmembrane region" description="Helical" evidence="1">
    <location>
        <begin position="182"/>
        <end position="206"/>
    </location>
</feature>
<keyword evidence="1" id="KW-0812">Transmembrane</keyword>
<feature type="transmembrane region" description="Helical" evidence="1">
    <location>
        <begin position="226"/>
        <end position="255"/>
    </location>
</feature>
<dbReference type="eggNOG" id="COG0697">
    <property type="taxonomic scope" value="Bacteria"/>
</dbReference>
<evidence type="ECO:0000313" key="4">
    <source>
        <dbReference type="Proteomes" id="UP000006054"/>
    </source>
</evidence>
<feature type="transmembrane region" description="Helical" evidence="1">
    <location>
        <begin position="267"/>
        <end position="287"/>
    </location>
</feature>
<feature type="transmembrane region" description="Helical" evidence="1">
    <location>
        <begin position="299"/>
        <end position="319"/>
    </location>
</feature>
<gene>
    <name evidence="3" type="ordered locus">Fleli_2858</name>
</gene>
<dbReference type="HOGENOM" id="CLU_033863_15_3_10"/>
<dbReference type="OrthoDB" id="9150437at2"/>